<evidence type="ECO:0000313" key="9">
    <source>
        <dbReference type="EMBL" id="MEU2123456.1"/>
    </source>
</evidence>
<dbReference type="CDD" id="cd05150">
    <property type="entry name" value="APH"/>
    <property type="match status" value="1"/>
</dbReference>
<organism evidence="9 10">
    <name type="scientific">Nocardia niwae</name>
    <dbReference type="NCBI Taxonomy" id="626084"/>
    <lineage>
        <taxon>Bacteria</taxon>
        <taxon>Bacillati</taxon>
        <taxon>Actinomycetota</taxon>
        <taxon>Actinomycetes</taxon>
        <taxon>Mycobacteriales</taxon>
        <taxon>Nocardiaceae</taxon>
        <taxon>Nocardia</taxon>
    </lineage>
</organism>
<keyword evidence="2" id="KW-0808">Transferase</keyword>
<evidence type="ECO:0000256" key="3">
    <source>
        <dbReference type="ARBA" id="ARBA00022741"/>
    </source>
</evidence>
<keyword evidence="6" id="KW-0046">Antibiotic resistance</keyword>
<dbReference type="SUPFAM" id="SSF48452">
    <property type="entry name" value="TPR-like"/>
    <property type="match status" value="1"/>
</dbReference>
<dbReference type="Gene3D" id="3.90.1200.10">
    <property type="match status" value="1"/>
</dbReference>
<dbReference type="RefSeq" id="WP_357991836.1">
    <property type="nucleotide sequence ID" value="NZ_JBEYBR010000039.1"/>
</dbReference>
<dbReference type="EMBL" id="JBEYBR010000039">
    <property type="protein sequence ID" value="MEU2123456.1"/>
    <property type="molecule type" value="Genomic_DNA"/>
</dbReference>
<dbReference type="InterPro" id="IPR002575">
    <property type="entry name" value="Aminoglycoside_PTrfase"/>
</dbReference>
<comment type="similarity">
    <text evidence="1">Belongs to the aminoglycoside phosphotransferase family.</text>
</comment>
<keyword evidence="10" id="KW-1185">Reference proteome</keyword>
<feature type="repeat" description="TPR" evidence="7">
    <location>
        <begin position="42"/>
        <end position="75"/>
    </location>
</feature>
<dbReference type="InterPro" id="IPR024165">
    <property type="entry name" value="Kan/Strep_kinase"/>
</dbReference>
<proteinExistence type="inferred from homology"/>
<evidence type="ECO:0000256" key="4">
    <source>
        <dbReference type="ARBA" id="ARBA00022777"/>
    </source>
</evidence>
<comment type="caution">
    <text evidence="9">The sequence shown here is derived from an EMBL/GenBank/DDBJ whole genome shotgun (WGS) entry which is preliminary data.</text>
</comment>
<dbReference type="Gene3D" id="1.25.40.10">
    <property type="entry name" value="Tetratricopeptide repeat domain"/>
    <property type="match status" value="1"/>
</dbReference>
<dbReference type="InterPro" id="IPR019734">
    <property type="entry name" value="TPR_rpt"/>
</dbReference>
<dbReference type="InterPro" id="IPR011009">
    <property type="entry name" value="Kinase-like_dom_sf"/>
</dbReference>
<dbReference type="Proteomes" id="UP001550535">
    <property type="component" value="Unassembled WGS sequence"/>
</dbReference>
<dbReference type="PROSITE" id="PS50005">
    <property type="entry name" value="TPR"/>
    <property type="match status" value="1"/>
</dbReference>
<evidence type="ECO:0000256" key="1">
    <source>
        <dbReference type="ARBA" id="ARBA00006219"/>
    </source>
</evidence>
<dbReference type="SMART" id="SM00028">
    <property type="entry name" value="TPR"/>
    <property type="match status" value="2"/>
</dbReference>
<sequence>MSAPGQVERDEPLYRFDERQRMIPHDPQRLADRVAQARPDDFASYRQTGIELMLLGRYDDALDHLDRALELVDTEQRRISVWINLGDVYRYRGDAGTAETLYRRAVEHARVAAPEVLSFAVQHLGKALAERDQLAEAHALLAEAMRLRVAEGDPEEIESTRAALDTLGELPIPLPPTVRTLFGESPNWSGSHEGMSGGVVSVNGAYWLKRGPKAVAEYQRLTWLRDRGIAVPEVAAFEDDVLVLTDAGAPSLAARTGSGSAQAASVGAVLGALLRRLHSIPVADCPFDGRLDLVLAQARRHVVEGLVDPDDFDEDNSGSTPEEVLARLLAQRPDGEDLVVAHGDFTPPNVLENGVLLDVGALGVADRYRDLALAVHDLRADFGEAEVRAFFAAYGLAEADESRLAYYRLLDELF</sequence>
<evidence type="ECO:0000313" key="10">
    <source>
        <dbReference type="Proteomes" id="UP001550535"/>
    </source>
</evidence>
<evidence type="ECO:0000256" key="7">
    <source>
        <dbReference type="PROSITE-ProRule" id="PRU00339"/>
    </source>
</evidence>
<dbReference type="SUPFAM" id="SSF56112">
    <property type="entry name" value="Protein kinase-like (PK-like)"/>
    <property type="match status" value="1"/>
</dbReference>
<keyword evidence="5" id="KW-0067">ATP-binding</keyword>
<dbReference type="Pfam" id="PF13424">
    <property type="entry name" value="TPR_12"/>
    <property type="match status" value="1"/>
</dbReference>
<accession>A0ABV2XC34</accession>
<gene>
    <name evidence="9" type="ORF">ABZ507_16730</name>
</gene>
<evidence type="ECO:0000256" key="6">
    <source>
        <dbReference type="ARBA" id="ARBA00023251"/>
    </source>
</evidence>
<reference evidence="9 10" key="1">
    <citation type="submission" date="2024-06" db="EMBL/GenBank/DDBJ databases">
        <title>The Natural Products Discovery Center: Release of the First 8490 Sequenced Strains for Exploring Actinobacteria Biosynthetic Diversity.</title>
        <authorList>
            <person name="Kalkreuter E."/>
            <person name="Kautsar S.A."/>
            <person name="Yang D."/>
            <person name="Bader C.D."/>
            <person name="Teijaro C.N."/>
            <person name="Fluegel L."/>
            <person name="Davis C.M."/>
            <person name="Simpson J.R."/>
            <person name="Lauterbach L."/>
            <person name="Steele A.D."/>
            <person name="Gui C."/>
            <person name="Meng S."/>
            <person name="Li G."/>
            <person name="Viehrig K."/>
            <person name="Ye F."/>
            <person name="Su P."/>
            <person name="Kiefer A.F."/>
            <person name="Nichols A."/>
            <person name="Cepeda A.J."/>
            <person name="Yan W."/>
            <person name="Fan B."/>
            <person name="Jiang Y."/>
            <person name="Adhikari A."/>
            <person name="Zheng C.-J."/>
            <person name="Schuster L."/>
            <person name="Cowan T.M."/>
            <person name="Smanski M.J."/>
            <person name="Chevrette M.G."/>
            <person name="De Carvalho L.P.S."/>
            <person name="Shen B."/>
        </authorList>
    </citation>
    <scope>NUCLEOTIDE SEQUENCE [LARGE SCALE GENOMIC DNA]</scope>
    <source>
        <strain evidence="9 10">NPDC019434</strain>
    </source>
</reference>
<evidence type="ECO:0000256" key="5">
    <source>
        <dbReference type="ARBA" id="ARBA00022840"/>
    </source>
</evidence>
<dbReference type="InterPro" id="IPR011990">
    <property type="entry name" value="TPR-like_helical_dom_sf"/>
</dbReference>
<evidence type="ECO:0000256" key="2">
    <source>
        <dbReference type="ARBA" id="ARBA00022679"/>
    </source>
</evidence>
<keyword evidence="4" id="KW-0418">Kinase</keyword>
<keyword evidence="3" id="KW-0547">Nucleotide-binding</keyword>
<name>A0ABV2XC34_9NOCA</name>
<protein>
    <submittedName>
        <fullName evidence="9">Phosphotransferase</fullName>
    </submittedName>
</protein>
<keyword evidence="7" id="KW-0802">TPR repeat</keyword>
<evidence type="ECO:0000259" key="8">
    <source>
        <dbReference type="Pfam" id="PF01636"/>
    </source>
</evidence>
<dbReference type="Pfam" id="PF01636">
    <property type="entry name" value="APH"/>
    <property type="match status" value="1"/>
</dbReference>
<feature type="domain" description="Aminoglycoside phosphotransferase" evidence="8">
    <location>
        <begin position="213"/>
        <end position="405"/>
    </location>
</feature>